<dbReference type="RefSeq" id="WP_183967722.1">
    <property type="nucleotide sequence ID" value="NZ_BAABBZ010000019.1"/>
</dbReference>
<sequence>MRLLMAVLAVTLGVSGAVWAQDQIVLPDDGMDAPGQGGQPPLAGGTEFVMKPVTVKDQNQLRGRYGAAWTDGEVKQRAAVTCAEAGMRLVYFKPDAPDTKGRKEFAAVCQ</sequence>
<evidence type="ECO:0000313" key="2">
    <source>
        <dbReference type="EMBL" id="MBB3986938.1"/>
    </source>
</evidence>
<dbReference type="EMBL" id="JACIEJ010000008">
    <property type="protein sequence ID" value="MBB3986938.1"/>
    <property type="molecule type" value="Genomic_DNA"/>
</dbReference>
<comment type="caution">
    <text evidence="2">The sequence shown here is derived from an EMBL/GenBank/DDBJ whole genome shotgun (WGS) entry which is preliminary data.</text>
</comment>
<feature type="signal peptide" evidence="1">
    <location>
        <begin position="1"/>
        <end position="20"/>
    </location>
</feature>
<accession>A0A7W6DVL6</accession>
<name>A0A7W6DVL6_9RHOB</name>
<gene>
    <name evidence="2" type="ORF">GGQ68_003282</name>
</gene>
<keyword evidence="1" id="KW-0732">Signal</keyword>
<reference evidence="2 3" key="1">
    <citation type="submission" date="2020-08" db="EMBL/GenBank/DDBJ databases">
        <title>Genomic Encyclopedia of Type Strains, Phase IV (KMG-IV): sequencing the most valuable type-strain genomes for metagenomic binning, comparative biology and taxonomic classification.</title>
        <authorList>
            <person name="Goeker M."/>
        </authorList>
    </citation>
    <scope>NUCLEOTIDE SEQUENCE [LARGE SCALE GENOMIC DNA]</scope>
    <source>
        <strain evidence="2 3">DSM 102235</strain>
    </source>
</reference>
<dbReference type="AlphaFoldDB" id="A0A7W6DVL6"/>
<feature type="chain" id="PRO_5030937352" evidence="1">
    <location>
        <begin position="21"/>
        <end position="110"/>
    </location>
</feature>
<evidence type="ECO:0000313" key="3">
    <source>
        <dbReference type="Proteomes" id="UP000541426"/>
    </source>
</evidence>
<protein>
    <submittedName>
        <fullName evidence="2">Uncharacterized protein</fullName>
    </submittedName>
</protein>
<proteinExistence type="predicted"/>
<evidence type="ECO:0000256" key="1">
    <source>
        <dbReference type="SAM" id="SignalP"/>
    </source>
</evidence>
<organism evidence="2 3">
    <name type="scientific">Sagittula marina</name>
    <dbReference type="NCBI Taxonomy" id="943940"/>
    <lineage>
        <taxon>Bacteria</taxon>
        <taxon>Pseudomonadati</taxon>
        <taxon>Pseudomonadota</taxon>
        <taxon>Alphaproteobacteria</taxon>
        <taxon>Rhodobacterales</taxon>
        <taxon>Roseobacteraceae</taxon>
        <taxon>Sagittula</taxon>
    </lineage>
</organism>
<dbReference type="Proteomes" id="UP000541426">
    <property type="component" value="Unassembled WGS sequence"/>
</dbReference>
<keyword evidence="3" id="KW-1185">Reference proteome</keyword>